<comment type="caution">
    <text evidence="1">The sequence shown here is derived from an EMBL/GenBank/DDBJ whole genome shotgun (WGS) entry which is preliminary data.</text>
</comment>
<dbReference type="GO" id="GO:0006355">
    <property type="term" value="P:regulation of DNA-templated transcription"/>
    <property type="evidence" value="ECO:0007669"/>
    <property type="project" value="InterPro"/>
</dbReference>
<accession>A0A0G0F8A8</accession>
<evidence type="ECO:0000313" key="1">
    <source>
        <dbReference type="EMBL" id="KKQ14172.1"/>
    </source>
</evidence>
<evidence type="ECO:0000313" key="2">
    <source>
        <dbReference type="Proteomes" id="UP000034448"/>
    </source>
</evidence>
<dbReference type="Proteomes" id="UP000034448">
    <property type="component" value="Unassembled WGS sequence"/>
</dbReference>
<organism evidence="1 2">
    <name type="scientific">Candidatus Daviesbacteria bacterium GW2011_GWA1_36_8</name>
    <dbReference type="NCBI Taxonomy" id="1618417"/>
    <lineage>
        <taxon>Bacteria</taxon>
        <taxon>Candidatus Daviesiibacteriota</taxon>
    </lineage>
</organism>
<proteinExistence type="predicted"/>
<name>A0A0G0F8A8_9BACT</name>
<evidence type="ECO:0008006" key="3">
    <source>
        <dbReference type="Google" id="ProtNLM"/>
    </source>
</evidence>
<dbReference type="AlphaFoldDB" id="A0A0G0F8A8"/>
<reference evidence="1 2" key="1">
    <citation type="journal article" date="2015" name="Nature">
        <title>rRNA introns, odd ribosomes, and small enigmatic genomes across a large radiation of phyla.</title>
        <authorList>
            <person name="Brown C.T."/>
            <person name="Hug L.A."/>
            <person name="Thomas B.C."/>
            <person name="Sharon I."/>
            <person name="Castelle C.J."/>
            <person name="Singh A."/>
            <person name="Wilkins M.J."/>
            <person name="Williams K.H."/>
            <person name="Banfield J.F."/>
        </authorList>
    </citation>
    <scope>NUCLEOTIDE SEQUENCE [LARGE SCALE GENOMIC DNA]</scope>
</reference>
<gene>
    <name evidence="1" type="ORF">US28_C0038G0008</name>
</gene>
<dbReference type="InterPro" id="IPR013321">
    <property type="entry name" value="Arc_rbn_hlx_hlx"/>
</dbReference>
<sequence length="100" mass="11478">MKTVNISLTEQQTQMVDQAVNELGFANRSEFFRTLLRVFNRKPEVISDIEDFPMKGPSTKSAKEVLEGFKKVGKYSKGFLKDLEEGLRDSDYFINDLPPK</sequence>
<dbReference type="EMBL" id="LBSJ01000038">
    <property type="protein sequence ID" value="KKQ14172.1"/>
    <property type="molecule type" value="Genomic_DNA"/>
</dbReference>
<protein>
    <recommendedName>
        <fullName evidence="3">Ribbon-helix-helix protein CopG domain-containing protein</fullName>
    </recommendedName>
</protein>
<dbReference type="SUPFAM" id="SSF47598">
    <property type="entry name" value="Ribbon-helix-helix"/>
    <property type="match status" value="1"/>
</dbReference>
<dbReference type="CDD" id="cd22231">
    <property type="entry name" value="RHH_NikR_HicB-like"/>
    <property type="match status" value="1"/>
</dbReference>
<dbReference type="InterPro" id="IPR010985">
    <property type="entry name" value="Ribbon_hlx_hlx"/>
</dbReference>
<dbReference type="Gene3D" id="1.10.1220.10">
    <property type="entry name" value="Met repressor-like"/>
    <property type="match status" value="1"/>
</dbReference>